<dbReference type="PROSITE" id="PS50994">
    <property type="entry name" value="INTEGRASE"/>
    <property type="match status" value="1"/>
</dbReference>
<sequence length="403" mass="44337">MRLAEARGVRELIICGDSRIIIQQLRGEIACRTAGLQVLHAEASTHLLKFDRVWLVHVKRAFNAAADYITSRALQRGDGETIGEDGHAALRLLNKLPEVFTAHASSEGQAASDGVEQSPKLAAVTTRSGRRASNQEVQCDPPSSVETSAEPAVAPSQQSQGGEGDEESRRGDAATWPAADVVRRWRSERIHQAQDEERWIVNLKRFLAGNVAELDAGEAADCSKLASSYEAVDGLLYFVGSRVDRGEDGRLASVKAYVQGCIDCQTGRGEPMVTGRSPGNLVATRSFQIIGMDHVPSLPKSHRGNTELLIWIDQHSGYVIASPNRSRQAQEVAESYERCVYRRFGASEVIRHDREAAFMSEVFKAFNRLIGQRSKATLAYRPQANGMTERMVQTIMRAVKLPR</sequence>
<dbReference type="GO" id="GO:0003676">
    <property type="term" value="F:nucleic acid binding"/>
    <property type="evidence" value="ECO:0007669"/>
    <property type="project" value="InterPro"/>
</dbReference>
<feature type="compositionally biased region" description="Polar residues" evidence="1">
    <location>
        <begin position="125"/>
        <end position="137"/>
    </location>
</feature>
<dbReference type="GO" id="GO:0015074">
    <property type="term" value="P:DNA integration"/>
    <property type="evidence" value="ECO:0007669"/>
    <property type="project" value="InterPro"/>
</dbReference>
<proteinExistence type="predicted"/>
<dbReference type="Proteomes" id="UP001209570">
    <property type="component" value="Unassembled WGS sequence"/>
</dbReference>
<evidence type="ECO:0000313" key="4">
    <source>
        <dbReference type="Proteomes" id="UP001209570"/>
    </source>
</evidence>
<accession>A0AAD5Q550</accession>
<keyword evidence="4" id="KW-1185">Reference proteome</keyword>
<feature type="region of interest" description="Disordered" evidence="1">
    <location>
        <begin position="104"/>
        <end position="175"/>
    </location>
</feature>
<dbReference type="InterPro" id="IPR001584">
    <property type="entry name" value="Integrase_cat-core"/>
</dbReference>
<dbReference type="AlphaFoldDB" id="A0AAD5Q550"/>
<dbReference type="PANTHER" id="PTHR37984">
    <property type="entry name" value="PROTEIN CBG26694"/>
    <property type="match status" value="1"/>
</dbReference>
<dbReference type="InterPro" id="IPR036397">
    <property type="entry name" value="RNaseH_sf"/>
</dbReference>
<comment type="caution">
    <text evidence="3">The sequence shown here is derived from an EMBL/GenBank/DDBJ whole genome shotgun (WGS) entry which is preliminary data.</text>
</comment>
<gene>
    <name evidence="3" type="ORF">P43SY_011960</name>
</gene>
<dbReference type="GO" id="GO:0004523">
    <property type="term" value="F:RNA-DNA hybrid ribonuclease activity"/>
    <property type="evidence" value="ECO:0007669"/>
    <property type="project" value="InterPro"/>
</dbReference>
<dbReference type="InterPro" id="IPR012337">
    <property type="entry name" value="RNaseH-like_sf"/>
</dbReference>
<dbReference type="Gene3D" id="3.30.420.10">
    <property type="entry name" value="Ribonuclease H-like superfamily/Ribonuclease H"/>
    <property type="match status" value="2"/>
</dbReference>
<dbReference type="InterPro" id="IPR050951">
    <property type="entry name" value="Retrovirus_Pol_polyprotein"/>
</dbReference>
<evidence type="ECO:0000313" key="3">
    <source>
        <dbReference type="EMBL" id="KAJ0390640.1"/>
    </source>
</evidence>
<protein>
    <recommendedName>
        <fullName evidence="2">Integrase catalytic domain-containing protein</fullName>
    </recommendedName>
</protein>
<evidence type="ECO:0000256" key="1">
    <source>
        <dbReference type="SAM" id="MobiDB-lite"/>
    </source>
</evidence>
<dbReference type="SUPFAM" id="SSF53098">
    <property type="entry name" value="Ribonuclease H-like"/>
    <property type="match status" value="1"/>
</dbReference>
<name>A0AAD5Q550_PYTIN</name>
<reference evidence="3" key="1">
    <citation type="submission" date="2021-12" db="EMBL/GenBank/DDBJ databases">
        <title>Prjna785345.</title>
        <authorList>
            <person name="Rujirawat T."/>
            <person name="Krajaejun T."/>
        </authorList>
    </citation>
    <scope>NUCLEOTIDE SEQUENCE</scope>
    <source>
        <strain evidence="3">Pi057C3</strain>
    </source>
</reference>
<organism evidence="3 4">
    <name type="scientific">Pythium insidiosum</name>
    <name type="common">Pythiosis disease agent</name>
    <dbReference type="NCBI Taxonomy" id="114742"/>
    <lineage>
        <taxon>Eukaryota</taxon>
        <taxon>Sar</taxon>
        <taxon>Stramenopiles</taxon>
        <taxon>Oomycota</taxon>
        <taxon>Peronosporomycetes</taxon>
        <taxon>Pythiales</taxon>
        <taxon>Pythiaceae</taxon>
        <taxon>Pythium</taxon>
    </lineage>
</organism>
<dbReference type="Pfam" id="PF13456">
    <property type="entry name" value="RVT_3"/>
    <property type="match status" value="1"/>
</dbReference>
<feature type="domain" description="Integrase catalytic" evidence="2">
    <location>
        <begin position="274"/>
        <end position="403"/>
    </location>
</feature>
<evidence type="ECO:0000259" key="2">
    <source>
        <dbReference type="PROSITE" id="PS50994"/>
    </source>
</evidence>
<dbReference type="InterPro" id="IPR002156">
    <property type="entry name" value="RNaseH_domain"/>
</dbReference>
<dbReference type="EMBL" id="JAKCXM010001814">
    <property type="protein sequence ID" value="KAJ0390640.1"/>
    <property type="molecule type" value="Genomic_DNA"/>
</dbReference>
<dbReference type="PANTHER" id="PTHR37984:SF5">
    <property type="entry name" value="PROTEIN NYNRIN-LIKE"/>
    <property type="match status" value="1"/>
</dbReference>